<evidence type="ECO:0000313" key="3">
    <source>
        <dbReference type="Proteomes" id="UP000287651"/>
    </source>
</evidence>
<reference evidence="2 3" key="1">
    <citation type="journal article" date="2014" name="Agronomy (Basel)">
        <title>A Draft Genome Sequence for Ensete ventricosum, the Drought-Tolerant Tree Against Hunger.</title>
        <authorList>
            <person name="Harrison J."/>
            <person name="Moore K.A."/>
            <person name="Paszkiewicz K."/>
            <person name="Jones T."/>
            <person name="Grant M."/>
            <person name="Ambacheew D."/>
            <person name="Muzemil S."/>
            <person name="Studholme D.J."/>
        </authorList>
    </citation>
    <scope>NUCLEOTIDE SEQUENCE [LARGE SCALE GENOMIC DNA]</scope>
</reference>
<accession>A0A426XZG3</accession>
<gene>
    <name evidence="2" type="ORF">B296_00055502</name>
</gene>
<evidence type="ECO:0000256" key="1">
    <source>
        <dbReference type="SAM" id="SignalP"/>
    </source>
</evidence>
<dbReference type="Proteomes" id="UP000287651">
    <property type="component" value="Unassembled WGS sequence"/>
</dbReference>
<feature type="non-terminal residue" evidence="2">
    <location>
        <position position="1"/>
    </location>
</feature>
<dbReference type="AlphaFoldDB" id="A0A426XZG3"/>
<feature type="signal peptide" evidence="1">
    <location>
        <begin position="1"/>
        <end position="16"/>
    </location>
</feature>
<name>A0A426XZG3_ENSVE</name>
<evidence type="ECO:0000313" key="2">
    <source>
        <dbReference type="EMBL" id="RRT44866.1"/>
    </source>
</evidence>
<organism evidence="2 3">
    <name type="scientific">Ensete ventricosum</name>
    <name type="common">Abyssinian banana</name>
    <name type="synonym">Musa ensete</name>
    <dbReference type="NCBI Taxonomy" id="4639"/>
    <lineage>
        <taxon>Eukaryota</taxon>
        <taxon>Viridiplantae</taxon>
        <taxon>Streptophyta</taxon>
        <taxon>Embryophyta</taxon>
        <taxon>Tracheophyta</taxon>
        <taxon>Spermatophyta</taxon>
        <taxon>Magnoliopsida</taxon>
        <taxon>Liliopsida</taxon>
        <taxon>Zingiberales</taxon>
        <taxon>Musaceae</taxon>
        <taxon>Ensete</taxon>
    </lineage>
</organism>
<proteinExistence type="predicted"/>
<comment type="caution">
    <text evidence="2">The sequence shown here is derived from an EMBL/GenBank/DDBJ whole genome shotgun (WGS) entry which is preliminary data.</text>
</comment>
<feature type="chain" id="PRO_5019052114" evidence="1">
    <location>
        <begin position="17"/>
        <end position="77"/>
    </location>
</feature>
<keyword evidence="1" id="KW-0732">Signal</keyword>
<protein>
    <submittedName>
        <fullName evidence="2">Uncharacterized protein</fullName>
    </submittedName>
</protein>
<dbReference type="EMBL" id="AMZH03016192">
    <property type="protein sequence ID" value="RRT44866.1"/>
    <property type="molecule type" value="Genomic_DNA"/>
</dbReference>
<sequence length="77" mass="8730">AAILSNFLSLSLSIIADYYSDMALRSNWMYQNNGGYVPSHLPFLLFFGTVNMRGDKVEILVINASGIRQELMELRKD</sequence>